<dbReference type="Gene3D" id="2.60.40.2030">
    <property type="match status" value="2"/>
</dbReference>
<feature type="chain" id="PRO_5020961472" evidence="7">
    <location>
        <begin position="22"/>
        <end position="773"/>
    </location>
</feature>
<organism evidence="9 10">
    <name type="scientific">Hymenobacter persicinus</name>
    <dbReference type="NCBI Taxonomy" id="2025506"/>
    <lineage>
        <taxon>Bacteria</taxon>
        <taxon>Pseudomonadati</taxon>
        <taxon>Bacteroidota</taxon>
        <taxon>Cytophagia</taxon>
        <taxon>Cytophagales</taxon>
        <taxon>Hymenobacteraceae</taxon>
        <taxon>Hymenobacter</taxon>
    </lineage>
</organism>
<evidence type="ECO:0000259" key="8">
    <source>
        <dbReference type="PROSITE" id="PS51841"/>
    </source>
</evidence>
<dbReference type="SUPFAM" id="SSF54060">
    <property type="entry name" value="His-Me finger endonucleases"/>
    <property type="match status" value="1"/>
</dbReference>
<dbReference type="Pfam" id="PF03160">
    <property type="entry name" value="Calx-beta"/>
    <property type="match status" value="2"/>
</dbReference>
<keyword evidence="5" id="KW-0378">Hydrolase</keyword>
<dbReference type="InterPro" id="IPR026444">
    <property type="entry name" value="Secre_tail"/>
</dbReference>
<dbReference type="Proteomes" id="UP000294155">
    <property type="component" value="Unassembled WGS sequence"/>
</dbReference>
<dbReference type="GO" id="GO:0007154">
    <property type="term" value="P:cell communication"/>
    <property type="evidence" value="ECO:0007669"/>
    <property type="project" value="InterPro"/>
</dbReference>
<dbReference type="PROSITE" id="PS51841">
    <property type="entry name" value="LTD"/>
    <property type="match status" value="1"/>
</dbReference>
<dbReference type="Pfam" id="PF00932">
    <property type="entry name" value="LTD"/>
    <property type="match status" value="1"/>
</dbReference>
<evidence type="ECO:0000256" key="2">
    <source>
        <dbReference type="ARBA" id="ARBA00022722"/>
    </source>
</evidence>
<keyword evidence="2" id="KW-0540">Nuclease</keyword>
<accession>A0A4V1ZAR8</accession>
<dbReference type="Pfam" id="PF04231">
    <property type="entry name" value="Endonuclease_1"/>
    <property type="match status" value="1"/>
</dbReference>
<dbReference type="GO" id="GO:0016787">
    <property type="term" value="F:hydrolase activity"/>
    <property type="evidence" value="ECO:0007669"/>
    <property type="project" value="UniProtKB-KW"/>
</dbReference>
<dbReference type="InterPro" id="IPR038081">
    <property type="entry name" value="CalX-like_sf"/>
</dbReference>
<evidence type="ECO:0000256" key="5">
    <source>
        <dbReference type="ARBA" id="ARBA00022801"/>
    </source>
</evidence>
<comment type="caution">
    <text evidence="9">The sequence shown here is derived from an EMBL/GenBank/DDBJ whole genome shotgun (WGS) entry which is preliminary data.</text>
</comment>
<reference evidence="9 10" key="1">
    <citation type="submission" date="2019-02" db="EMBL/GenBank/DDBJ databases">
        <title>Bacterial novel species isolated from soil.</title>
        <authorList>
            <person name="Jung H.-Y."/>
        </authorList>
    </citation>
    <scope>NUCLEOTIDE SEQUENCE [LARGE SCALE GENOMIC DNA]</scope>
    <source>
        <strain evidence="9 10">1-3-3-3</strain>
    </source>
</reference>
<evidence type="ECO:0000313" key="10">
    <source>
        <dbReference type="Proteomes" id="UP000294155"/>
    </source>
</evidence>
<name>A0A4V1ZAR8_9BACT</name>
<dbReference type="NCBIfam" id="TIGR04183">
    <property type="entry name" value="Por_Secre_tail"/>
    <property type="match status" value="1"/>
</dbReference>
<dbReference type="InterPro" id="IPR007346">
    <property type="entry name" value="Endonuclease-I"/>
</dbReference>
<dbReference type="InterPro" id="IPR001322">
    <property type="entry name" value="Lamin_tail_dom"/>
</dbReference>
<keyword evidence="4" id="KW-0677">Repeat</keyword>
<evidence type="ECO:0000256" key="1">
    <source>
        <dbReference type="ARBA" id="ARBA00006429"/>
    </source>
</evidence>
<keyword evidence="6" id="KW-0106">Calcium</keyword>
<dbReference type="RefSeq" id="WP_129921075.1">
    <property type="nucleotide sequence ID" value="NZ_SEWE01000018.1"/>
</dbReference>
<evidence type="ECO:0000256" key="6">
    <source>
        <dbReference type="ARBA" id="ARBA00022837"/>
    </source>
</evidence>
<comment type="similarity">
    <text evidence="1">Belongs to the EndA/NucM nuclease family.</text>
</comment>
<dbReference type="InterPro" id="IPR003644">
    <property type="entry name" value="Calx_beta"/>
</dbReference>
<dbReference type="EMBL" id="SEWE01000018">
    <property type="protein sequence ID" value="RYU79564.1"/>
    <property type="molecule type" value="Genomic_DNA"/>
</dbReference>
<dbReference type="GO" id="GO:0016020">
    <property type="term" value="C:membrane"/>
    <property type="evidence" value="ECO:0007669"/>
    <property type="project" value="InterPro"/>
</dbReference>
<evidence type="ECO:0000256" key="3">
    <source>
        <dbReference type="ARBA" id="ARBA00022729"/>
    </source>
</evidence>
<evidence type="ECO:0000313" key="9">
    <source>
        <dbReference type="EMBL" id="RYU79564.1"/>
    </source>
</evidence>
<dbReference type="AlphaFoldDB" id="A0A4V1ZAR8"/>
<protein>
    <submittedName>
        <fullName evidence="9">T9SS type A sorting domain-containing protein</fullName>
    </submittedName>
</protein>
<keyword evidence="10" id="KW-1185">Reference proteome</keyword>
<sequence>MKNFFSWACAAVLGLSTAATAQVMPPAPPSNLQGQALKTWLVQNWYDGKRVDLGYDRARGKMYNYVDVFNGRLTCVYSGYSVPKTIDSTATSTGNVGSINCEHTIPQSWFNEVSRMKADIHHLYPTFDTWNSNRGSDPFGEIPDATTQLWMRGTTGQTTIPTANIEEYSEDTNTMFEPREDHKGNLARSAFYFYTMHQGQTFDPGKDVISALADLNTLYQWHLADPVDARERERNRRAAKSQGNFNPYIAYPDLVARAWGFAVQPTFSFAAATGSITEGNTGTKTYTATVNVTPAPTATLTVQVAADAANSTALNPSDYTFSTQTLTFAAGQTSQTVTVTVNGDTTPEADETVQLNLQNVSTGGAIGGPANHVLTITNDDGAAPTIAFASATGSILEGNTGTTTYTVNATLTGSAPTAAVTIPVTVVASGTTADANDYVLGTTSLTFAAGNASQSLPVTITVNGDVTPESNETVRLQLGTPTTGGAVLSLNSTHTLTILNDDQAPAGTSCSDLYFSEYAESATGNTKYVEIYNPTPDVINLAGLRVDLFANGVTSPTSTQALTGTLNPGAVYVIANANSVASVLAKANVTSNITFFNGDDALALFDGTDTLDVIGVIGQRPAASGWVIPGGGTTTDNTLVRKATVGHGNTRWAQAAGEWQTLGTDVFTNVGLYTSSACLPTGTAKAAPLRTGLEVFPNPTAGAFQVRVPGLQGRHQAAISLYNSLGQQVQTLSQPLSGAESATLNVHALPAGLYSVQVEVGGVRYVSRLAVRH</sequence>
<dbReference type="Pfam" id="PF18962">
    <property type="entry name" value="Por_Secre_tail"/>
    <property type="match status" value="1"/>
</dbReference>
<keyword evidence="3 7" id="KW-0732">Signal</keyword>
<feature type="domain" description="LTD" evidence="8">
    <location>
        <begin position="506"/>
        <end position="621"/>
    </location>
</feature>
<feature type="signal peptide" evidence="7">
    <location>
        <begin position="1"/>
        <end position="21"/>
    </location>
</feature>
<dbReference type="SUPFAM" id="SSF141072">
    <property type="entry name" value="CalX-like"/>
    <property type="match status" value="2"/>
</dbReference>
<dbReference type="InterPro" id="IPR044925">
    <property type="entry name" value="His-Me_finger_sf"/>
</dbReference>
<gene>
    <name evidence="9" type="ORF">EWM57_10380</name>
</gene>
<dbReference type="PANTHER" id="PTHR33607:SF2">
    <property type="entry name" value="ENDONUCLEASE-1"/>
    <property type="match status" value="1"/>
</dbReference>
<dbReference type="OrthoDB" id="9770276at2"/>
<dbReference type="GO" id="GO:0004518">
    <property type="term" value="F:nuclease activity"/>
    <property type="evidence" value="ECO:0007669"/>
    <property type="project" value="UniProtKB-KW"/>
</dbReference>
<evidence type="ECO:0000256" key="7">
    <source>
        <dbReference type="SAM" id="SignalP"/>
    </source>
</evidence>
<proteinExistence type="inferred from homology"/>
<dbReference type="PANTHER" id="PTHR33607">
    <property type="entry name" value="ENDONUCLEASE-1"/>
    <property type="match status" value="1"/>
</dbReference>
<evidence type="ECO:0000256" key="4">
    <source>
        <dbReference type="ARBA" id="ARBA00022737"/>
    </source>
</evidence>